<dbReference type="EMBL" id="JANDXR010000012">
    <property type="protein sequence ID" value="MCP9501998.1"/>
    <property type="molecule type" value="Genomic_DNA"/>
</dbReference>
<reference evidence="2" key="2">
    <citation type="submission" date="2022-11" db="EMBL/GenBank/DDBJ databases">
        <title>Genomic repertoires linked with pathogenic potency of arthritogenic Prevotella copri isolated from the gut of rheumatoid arthritis patients.</title>
        <authorList>
            <person name="Nii T."/>
            <person name="Maeda Y."/>
            <person name="Motooka D."/>
            <person name="Naito M."/>
            <person name="Matsumoto Y."/>
            <person name="Ogawa T."/>
            <person name="Oguro-Igashira E."/>
            <person name="Kishikawa T."/>
            <person name="Yamashita M."/>
            <person name="Koizumi S."/>
            <person name="Kurakawa T."/>
            <person name="Okumura R."/>
            <person name="Kayama H."/>
            <person name="Murakami M."/>
            <person name="Sakaguchi T."/>
            <person name="Das B."/>
            <person name="Nakamura S."/>
            <person name="Okada Y."/>
            <person name="Kumanogoh A."/>
            <person name="Takeda K."/>
        </authorList>
    </citation>
    <scope>NUCLEOTIDE SEQUENCE</scope>
    <source>
        <strain evidence="2">H019-1</strain>
    </source>
</reference>
<dbReference type="SUPFAM" id="SSF48371">
    <property type="entry name" value="ARM repeat"/>
    <property type="match status" value="1"/>
</dbReference>
<evidence type="ECO:0000313" key="1">
    <source>
        <dbReference type="EMBL" id="MCP9501998.1"/>
    </source>
</evidence>
<dbReference type="PANTHER" id="PTHR34070:SF1">
    <property type="entry name" value="DNA ALKYLATION REPAIR PROTEIN"/>
    <property type="match status" value="1"/>
</dbReference>
<dbReference type="CDD" id="cd06561">
    <property type="entry name" value="AlkD_like"/>
    <property type="match status" value="1"/>
</dbReference>
<gene>
    <name evidence="1" type="ORF">NND11_10650</name>
    <name evidence="2" type="ORF">ONT19_05185</name>
</gene>
<accession>A0AAP3C0G4</accession>
<organism evidence="1 3">
    <name type="scientific">Segatella copri</name>
    <dbReference type="NCBI Taxonomy" id="165179"/>
    <lineage>
        <taxon>Bacteria</taxon>
        <taxon>Pseudomonadati</taxon>
        <taxon>Bacteroidota</taxon>
        <taxon>Bacteroidia</taxon>
        <taxon>Bacteroidales</taxon>
        <taxon>Prevotellaceae</taxon>
        <taxon>Segatella</taxon>
    </lineage>
</organism>
<name>A0AAP3C0G4_9BACT</name>
<sequence>MTSLQERLFAMQDKQYAAFQAKLTPGVPMESFIGIRVPVLRKFTKEFTKEADCEDFLHQLPHEYYDENMLHGLLISEVKDYEECIRLTDSFLPFVDNWAVCDIMSPKVFAKHKKELLAKIKTWSKSSHVYTCRFGIETLMSYYLDKDFKAEYLEIPASVRSEEYYVKMMIAWFFATALAKQWDATIPYIEQRRLAPWTHNKTIQKAIESYRITPEQKEYLRTLKIK</sequence>
<protein>
    <submittedName>
        <fullName evidence="1">DNA alkylation repair protein</fullName>
    </submittedName>
</protein>
<evidence type="ECO:0000313" key="2">
    <source>
        <dbReference type="EMBL" id="MCW4130996.1"/>
    </source>
</evidence>
<dbReference type="RefSeq" id="WP_234564508.1">
    <property type="nucleotide sequence ID" value="NZ_JAJTTD010000013.1"/>
</dbReference>
<dbReference type="Proteomes" id="UP001206014">
    <property type="component" value="Unassembled WGS sequence"/>
</dbReference>
<dbReference type="InterPro" id="IPR014825">
    <property type="entry name" value="DNA_alkylation"/>
</dbReference>
<dbReference type="Pfam" id="PF08713">
    <property type="entry name" value="DNA_alkylation"/>
    <property type="match status" value="1"/>
</dbReference>
<dbReference type="Gene3D" id="1.25.10.90">
    <property type="match status" value="1"/>
</dbReference>
<dbReference type="EMBL" id="JAPDVG010000001">
    <property type="protein sequence ID" value="MCW4130996.1"/>
    <property type="molecule type" value="Genomic_DNA"/>
</dbReference>
<evidence type="ECO:0000313" key="3">
    <source>
        <dbReference type="Proteomes" id="UP001206014"/>
    </source>
</evidence>
<dbReference type="AlphaFoldDB" id="A0AAP3C0G4"/>
<dbReference type="PANTHER" id="PTHR34070">
    <property type="entry name" value="ARMADILLO-TYPE FOLD"/>
    <property type="match status" value="1"/>
</dbReference>
<comment type="caution">
    <text evidence="1">The sequence shown here is derived from an EMBL/GenBank/DDBJ whole genome shotgun (WGS) entry which is preliminary data.</text>
</comment>
<dbReference type="Proteomes" id="UP001209417">
    <property type="component" value="Unassembled WGS sequence"/>
</dbReference>
<proteinExistence type="predicted"/>
<dbReference type="InterPro" id="IPR016024">
    <property type="entry name" value="ARM-type_fold"/>
</dbReference>
<reference evidence="1" key="1">
    <citation type="submission" date="2022-07" db="EMBL/GenBank/DDBJ databases">
        <title>Prevotella copri.</title>
        <authorList>
            <person name="Yang C."/>
        </authorList>
    </citation>
    <scope>NUCLEOTIDE SEQUENCE</scope>
    <source>
        <strain evidence="1">HF88</strain>
    </source>
</reference>